<dbReference type="Proteomes" id="UP000810207">
    <property type="component" value="Unassembled WGS sequence"/>
</dbReference>
<name>A0ABS4RTG1_PAEXY</name>
<dbReference type="Pfam" id="PF13349">
    <property type="entry name" value="DUF4097"/>
    <property type="match status" value="1"/>
</dbReference>
<evidence type="ECO:0000313" key="2">
    <source>
        <dbReference type="EMBL" id="MBP2245640.1"/>
    </source>
</evidence>
<gene>
    <name evidence="2" type="ORF">J2Z28_002258</name>
</gene>
<reference evidence="2 3" key="1">
    <citation type="submission" date="2021-03" db="EMBL/GenBank/DDBJ databases">
        <title>Genomic Encyclopedia of Type Strains, Phase IV (KMG-IV): sequencing the most valuable type-strain genomes for metagenomic binning, comparative biology and taxonomic classification.</title>
        <authorList>
            <person name="Goeker M."/>
        </authorList>
    </citation>
    <scope>NUCLEOTIDE SEQUENCE [LARGE SCALE GENOMIC DNA]</scope>
    <source>
        <strain evidence="2 3">DSM 21292</strain>
    </source>
</reference>
<organism evidence="2 3">
    <name type="scientific">Paenibacillus xylanexedens</name>
    <dbReference type="NCBI Taxonomy" id="528191"/>
    <lineage>
        <taxon>Bacteria</taxon>
        <taxon>Bacillati</taxon>
        <taxon>Bacillota</taxon>
        <taxon>Bacilli</taxon>
        <taxon>Bacillales</taxon>
        <taxon>Paenibacillaceae</taxon>
        <taxon>Paenibacillus</taxon>
    </lineage>
</organism>
<protein>
    <recommendedName>
        <fullName evidence="1">DUF4097 domain-containing protein</fullName>
    </recommendedName>
</protein>
<evidence type="ECO:0000313" key="3">
    <source>
        <dbReference type="Proteomes" id="UP000810207"/>
    </source>
</evidence>
<keyword evidence="3" id="KW-1185">Reference proteome</keyword>
<dbReference type="EMBL" id="JAGIKV010000007">
    <property type="protein sequence ID" value="MBP2245640.1"/>
    <property type="molecule type" value="Genomic_DNA"/>
</dbReference>
<proteinExistence type="predicted"/>
<evidence type="ECO:0000259" key="1">
    <source>
        <dbReference type="Pfam" id="PF13349"/>
    </source>
</evidence>
<dbReference type="Gene3D" id="2.160.20.120">
    <property type="match status" value="1"/>
</dbReference>
<dbReference type="RefSeq" id="WP_211082507.1">
    <property type="nucleotide sequence ID" value="NZ_CBCSLC010000008.1"/>
</dbReference>
<sequence>MLKSGELAICKSIDIDQPIHDIQLNWLSGDIRVLPSVDELIHVMQYADACFSKRRLMQVNIRGDTLSIVDGRKRRGLVGINIARTALEIQLPDRVFDRILLNSTGGQLRLNRLLATRCQCKITSGSVDLSGRMDELELCALASIVKGQHLSADKFNLQSSSAKIDISGEFNHLQITTIGRKLNMDCLKMPEKLHSVSTGAKAVVSIPDNEGFQIILKERSGALKSEFDLTPLHGDSNCLIHKSGKSEFQVDIRGGAFHLKSRK</sequence>
<accession>A0ABS4RTG1</accession>
<comment type="caution">
    <text evidence="2">The sequence shown here is derived from an EMBL/GenBank/DDBJ whole genome shotgun (WGS) entry which is preliminary data.</text>
</comment>
<feature type="domain" description="DUF4097" evidence="1">
    <location>
        <begin position="20"/>
        <end position="251"/>
    </location>
</feature>
<dbReference type="InterPro" id="IPR025164">
    <property type="entry name" value="Toastrack_DUF4097"/>
</dbReference>